<comment type="caution">
    <text evidence="5">The sequence shown here is derived from an EMBL/GenBank/DDBJ whole genome shotgun (WGS) entry which is preliminary data.</text>
</comment>
<dbReference type="Gene3D" id="3.90.1150.10">
    <property type="entry name" value="Aspartate Aminotransferase, domain 1"/>
    <property type="match status" value="1"/>
</dbReference>
<dbReference type="InterPro" id="IPR049704">
    <property type="entry name" value="Aminotrans_3_PPA_site"/>
</dbReference>
<dbReference type="PROSITE" id="PS50206">
    <property type="entry name" value="RHODANESE_3"/>
    <property type="match status" value="1"/>
</dbReference>
<feature type="domain" description="Rhodanese" evidence="4">
    <location>
        <begin position="123"/>
        <end position="163"/>
    </location>
</feature>
<gene>
    <name evidence="5" type="ORF">NET02_05190</name>
</gene>
<dbReference type="InterPro" id="IPR015422">
    <property type="entry name" value="PyrdxlP-dep_Trfase_small"/>
</dbReference>
<dbReference type="InterPro" id="IPR015424">
    <property type="entry name" value="PyrdxlP-dep_Trfase"/>
</dbReference>
<keyword evidence="6" id="KW-1185">Reference proteome</keyword>
<name>A0AA42B9M1_9BACT</name>
<dbReference type="InterPro" id="IPR005814">
    <property type="entry name" value="Aminotrans_3"/>
</dbReference>
<dbReference type="GO" id="GO:0008483">
    <property type="term" value="F:transaminase activity"/>
    <property type="evidence" value="ECO:0007669"/>
    <property type="project" value="UniProtKB-KW"/>
</dbReference>
<dbReference type="RefSeq" id="WP_284056314.1">
    <property type="nucleotide sequence ID" value="NZ_JAMSLR010000003.1"/>
</dbReference>
<dbReference type="NCBIfam" id="NF000818">
    <property type="entry name" value="PRK00062.1"/>
    <property type="match status" value="1"/>
</dbReference>
<evidence type="ECO:0000259" key="4">
    <source>
        <dbReference type="PROSITE" id="PS50206"/>
    </source>
</evidence>
<protein>
    <submittedName>
        <fullName evidence="5">Aspartate aminotransferase family protein</fullName>
    </submittedName>
</protein>
<organism evidence="5 6">
    <name type="scientific">Thermalbibacter longus</name>
    <dbReference type="NCBI Taxonomy" id="2951981"/>
    <lineage>
        <taxon>Bacteria</taxon>
        <taxon>Pseudomonadati</taxon>
        <taxon>Thermomicrobiota</taxon>
        <taxon>Thermomicrobia</taxon>
        <taxon>Thermomicrobiales</taxon>
        <taxon>Thermomicrobiaceae</taxon>
        <taxon>Thermalbibacter</taxon>
    </lineage>
</organism>
<dbReference type="Gene3D" id="3.40.640.10">
    <property type="entry name" value="Type I PLP-dependent aspartate aminotransferase-like (Major domain)"/>
    <property type="match status" value="1"/>
</dbReference>
<dbReference type="AlphaFoldDB" id="A0AA42B9M1"/>
<keyword evidence="5" id="KW-0808">Transferase</keyword>
<dbReference type="GO" id="GO:0030170">
    <property type="term" value="F:pyridoxal phosphate binding"/>
    <property type="evidence" value="ECO:0007669"/>
    <property type="project" value="InterPro"/>
</dbReference>
<evidence type="ECO:0000256" key="3">
    <source>
        <dbReference type="RuleBase" id="RU003560"/>
    </source>
</evidence>
<dbReference type="InterPro" id="IPR015421">
    <property type="entry name" value="PyrdxlP-dep_Trfase_major"/>
</dbReference>
<sequence length="473" mass="52021">MSTSDDEGDGAFTRSQALFERVARTIAGGESSYARLKKGLELCFDHGEGSHFWDIDGNEYIDYSLGYGPLIFGHRPKKIIEAVFEAVNRYGTVATFPYDLDAEVGELITELVPGVDLLRFANSGTEATMAAARLARAYTGRSKIVQMEGGYHGWADTHFWSSHPDVWRPEVSPYSPVPRPGSRGIPACYGEALLIAQYNDREGLAQLFERYGDDIAAVLVEPVQCNTGVILPEPGYLEFLREITRAYGALLIFDEVITGFRLAPGGAQERLGVVPDISTFAKALGGGFPIAAFGGSFEVMQLEATNQVMHGGTYTANVVALAAARAVLTEMKTRRQEIWSVLDGYGERLREGLAEACRSAGLRCLVQGIGPVWHIFFAKPDAPDLERIRNYREAHAYASIELFDRFHRAMLARGVYFHPYHFERWFVSAVHTEDDVRRTLEAAAEAAQEVVASLQERPLAGMAEPAMPGIAPA</sequence>
<dbReference type="PANTHER" id="PTHR43713:SF3">
    <property type="entry name" value="GLUTAMATE-1-SEMIALDEHYDE 2,1-AMINOMUTASE 1, CHLOROPLASTIC-RELATED"/>
    <property type="match status" value="1"/>
</dbReference>
<dbReference type="EMBL" id="JAMSLR010000003">
    <property type="protein sequence ID" value="MCM8748532.1"/>
    <property type="molecule type" value="Genomic_DNA"/>
</dbReference>
<proteinExistence type="inferred from homology"/>
<dbReference type="PANTHER" id="PTHR43713">
    <property type="entry name" value="GLUTAMATE-1-SEMIALDEHYDE 2,1-AMINOMUTASE"/>
    <property type="match status" value="1"/>
</dbReference>
<comment type="cofactor">
    <cofactor evidence="1">
        <name>pyridoxal 5'-phosphate</name>
        <dbReference type="ChEBI" id="CHEBI:597326"/>
    </cofactor>
</comment>
<dbReference type="SUPFAM" id="SSF53383">
    <property type="entry name" value="PLP-dependent transferases"/>
    <property type="match status" value="1"/>
</dbReference>
<evidence type="ECO:0000313" key="5">
    <source>
        <dbReference type="EMBL" id="MCM8748532.1"/>
    </source>
</evidence>
<evidence type="ECO:0000256" key="1">
    <source>
        <dbReference type="ARBA" id="ARBA00001933"/>
    </source>
</evidence>
<comment type="similarity">
    <text evidence="3">Belongs to the class-III pyridoxal-phosphate-dependent aminotransferase family.</text>
</comment>
<dbReference type="CDD" id="cd00610">
    <property type="entry name" value="OAT_like"/>
    <property type="match status" value="1"/>
</dbReference>
<evidence type="ECO:0000256" key="2">
    <source>
        <dbReference type="ARBA" id="ARBA00022898"/>
    </source>
</evidence>
<keyword evidence="2 3" id="KW-0663">Pyridoxal phosphate</keyword>
<keyword evidence="5" id="KW-0032">Aminotransferase</keyword>
<dbReference type="InterPro" id="IPR001763">
    <property type="entry name" value="Rhodanese-like_dom"/>
</dbReference>
<evidence type="ECO:0000313" key="6">
    <source>
        <dbReference type="Proteomes" id="UP001165306"/>
    </source>
</evidence>
<dbReference type="Proteomes" id="UP001165306">
    <property type="component" value="Unassembled WGS sequence"/>
</dbReference>
<dbReference type="PROSITE" id="PS00600">
    <property type="entry name" value="AA_TRANSFER_CLASS_3"/>
    <property type="match status" value="1"/>
</dbReference>
<reference evidence="5" key="1">
    <citation type="submission" date="2022-06" db="EMBL/GenBank/DDBJ databases">
        <title>CFH 74404 Thermomicrobiaceae sp.</title>
        <authorList>
            <person name="Ming H."/>
            <person name="Li W.-J."/>
            <person name="Zhao Z."/>
        </authorList>
    </citation>
    <scope>NUCLEOTIDE SEQUENCE</scope>
    <source>
        <strain evidence="5">CFH 74404</strain>
    </source>
</reference>
<accession>A0AA42B9M1</accession>
<dbReference type="Pfam" id="PF00202">
    <property type="entry name" value="Aminotran_3"/>
    <property type="match status" value="1"/>
</dbReference>